<feature type="compositionally biased region" description="Polar residues" evidence="3">
    <location>
        <begin position="213"/>
        <end position="228"/>
    </location>
</feature>
<organism evidence="5 6">
    <name type="scientific">Synchytrium microbalum</name>
    <dbReference type="NCBI Taxonomy" id="1806994"/>
    <lineage>
        <taxon>Eukaryota</taxon>
        <taxon>Fungi</taxon>
        <taxon>Fungi incertae sedis</taxon>
        <taxon>Chytridiomycota</taxon>
        <taxon>Chytridiomycota incertae sedis</taxon>
        <taxon>Chytridiomycetes</taxon>
        <taxon>Synchytriales</taxon>
        <taxon>Synchytriaceae</taxon>
        <taxon>Synchytrium</taxon>
    </lineage>
</organism>
<dbReference type="Gene3D" id="3.30.70.141">
    <property type="entry name" value="Nucleoside diphosphate kinase-like domain"/>
    <property type="match status" value="1"/>
</dbReference>
<dbReference type="OrthoDB" id="252265at2759"/>
<feature type="compositionally biased region" description="Polar residues" evidence="3">
    <location>
        <begin position="933"/>
        <end position="944"/>
    </location>
</feature>
<dbReference type="InterPro" id="IPR013783">
    <property type="entry name" value="Ig-like_fold"/>
</dbReference>
<feature type="compositionally biased region" description="Basic and acidic residues" evidence="3">
    <location>
        <begin position="1013"/>
        <end position="1023"/>
    </location>
</feature>
<gene>
    <name evidence="5" type="primary">YNK1</name>
    <name evidence="5" type="ORF">SmJEL517_g04790</name>
</gene>
<dbReference type="GeneID" id="42006015"/>
<feature type="compositionally biased region" description="Low complexity" evidence="3">
    <location>
        <begin position="1923"/>
        <end position="1938"/>
    </location>
</feature>
<comment type="caution">
    <text evidence="5">The sequence shown here is derived from an EMBL/GenBank/DDBJ whole genome shotgun (WGS) entry which is preliminary data.</text>
</comment>
<comment type="caution">
    <text evidence="2">Lacks conserved residue(s) required for the propagation of feature annotation.</text>
</comment>
<feature type="compositionally biased region" description="Polar residues" evidence="3">
    <location>
        <begin position="622"/>
        <end position="632"/>
    </location>
</feature>
<dbReference type="SUPFAM" id="SSF54919">
    <property type="entry name" value="Nucleoside diphosphate kinase, NDK"/>
    <property type="match status" value="1"/>
</dbReference>
<dbReference type="GO" id="GO:0016301">
    <property type="term" value="F:kinase activity"/>
    <property type="evidence" value="ECO:0007669"/>
    <property type="project" value="UniProtKB-KW"/>
</dbReference>
<feature type="region of interest" description="Disordered" evidence="3">
    <location>
        <begin position="2704"/>
        <end position="2745"/>
    </location>
</feature>
<dbReference type="RefSeq" id="XP_031023321.1">
    <property type="nucleotide sequence ID" value="XM_031170718.1"/>
</dbReference>
<dbReference type="Proteomes" id="UP000319731">
    <property type="component" value="Unassembled WGS sequence"/>
</dbReference>
<feature type="region of interest" description="Disordered" evidence="3">
    <location>
        <begin position="909"/>
        <end position="1062"/>
    </location>
</feature>
<evidence type="ECO:0000313" key="5">
    <source>
        <dbReference type="EMBL" id="TPX32047.1"/>
    </source>
</evidence>
<keyword evidence="6" id="KW-1185">Reference proteome</keyword>
<dbReference type="Pfam" id="PF05186">
    <property type="entry name" value="Dpy-30"/>
    <property type="match status" value="1"/>
</dbReference>
<evidence type="ECO:0000259" key="4">
    <source>
        <dbReference type="SMART" id="SM00562"/>
    </source>
</evidence>
<evidence type="ECO:0000256" key="2">
    <source>
        <dbReference type="PROSITE-ProRule" id="PRU00706"/>
    </source>
</evidence>
<comment type="similarity">
    <text evidence="2">Belongs to the NDK family.</text>
</comment>
<dbReference type="Gene3D" id="1.20.890.10">
    <property type="entry name" value="cAMP-dependent protein kinase regulatory subunit, dimerization-anchoring domain"/>
    <property type="match status" value="1"/>
</dbReference>
<evidence type="ECO:0000256" key="1">
    <source>
        <dbReference type="ARBA" id="ARBA00017632"/>
    </source>
</evidence>
<feature type="compositionally biased region" description="Low complexity" evidence="3">
    <location>
        <begin position="1474"/>
        <end position="1486"/>
    </location>
</feature>
<dbReference type="EMBL" id="QEAO01000035">
    <property type="protein sequence ID" value="TPX32047.1"/>
    <property type="molecule type" value="Genomic_DNA"/>
</dbReference>
<dbReference type="PANTHER" id="PTHR39211">
    <property type="entry name" value="CHROMOSOME 7, WHOLE GENOME SHOTGUN SEQUENCE"/>
    <property type="match status" value="1"/>
</dbReference>
<feature type="region of interest" description="Disordered" evidence="3">
    <location>
        <begin position="605"/>
        <end position="632"/>
    </location>
</feature>
<dbReference type="PROSITE" id="PS51374">
    <property type="entry name" value="NDPK_LIKE"/>
    <property type="match status" value="1"/>
</dbReference>
<dbReference type="PANTHER" id="PTHR39211:SF1">
    <property type="entry name" value="ABNORMAL SPINDLE-LIKE MICROCEPHALY-ASSOCIATED PROTEIN ASH DOMAIN-CONTAINING PROTEIN"/>
    <property type="match status" value="1"/>
</dbReference>
<dbReference type="InterPro" id="IPR007858">
    <property type="entry name" value="Dpy-30_motif"/>
</dbReference>
<feature type="compositionally biased region" description="Polar residues" evidence="3">
    <location>
        <begin position="1487"/>
        <end position="1497"/>
    </location>
</feature>
<proteinExistence type="inferred from homology"/>
<keyword evidence="5" id="KW-0808">Transferase</keyword>
<sequence>MHYLTSVPKEIANNPRALKYRRRVLNPRTFQLSPAFRMFRVGAWTTTACAMTWLVLFADWGDGYHSLTPVRNAYARQRDWFFGLTEDDIEEDIMESFPSLPVSSQSIKAPLFELLSLSNKLTFDNVYVNGLHALRRCEIRNTSDSTIIVKLRSNLGNQIAFQVTNENLPDYDDQPTSNIILSDRIPRTSASSIDSVAEDDGVHRNLPSKPRSRASSFSNPRISSTSGDKSVDKILIDKLNLSAEPSVNVNLSLQTPYSQQFNQLFNYVNHIDEVTIEPGMKQKIIIAFLPESKVKTRRRTEKPETEAFMAGQDENVAGEESFDFFEVNGMLFFFGYTQKAPDASHAITEWIPPMVVDLETPVLPSPAMSRVIMSSNNSKPTSPVDDGALNVISPPDYQCTVKFKSRVCRSVLWTDVSEIVFEDSVVGGTYFKDFTLWNRSEIDLYWNLNMVEVPNAKSVQLLDCDTGELLDTKPISSFSHRRIRVAFRPLQPGDFGLELQLENLNDAANLIPIFVHAMVRTVVNEELLVVSTGTSLDFGDCLAGTWCKQQLVLRNISESNLDVEFSSDYADVIFQLKVDDVEHSDSQQNDNDTVEPIREIDNHVAESDEESNSDSSPQSSPTLKPSTLKSNEMSHSSSLDVLEMFQAQSGTAEISPDISAPNQTDELTYIEEMVLKPGSERIVEVFYKPQKDNFTPDFRGGRLTRRSFRIFLTYTVLGSSTPEKKTIQCKARTCTSFIDVSPHEVTFGDTDVGTLKSCPLLITNVADLNARIELRFISKVLNTYRDELVIPPRQSVEVKVDIYPRKVNPDYSKQITVVNLTNRDNDQVVEVRSNNIDKNRVTFHSLFYRILTPSNTNFIDFGGLVLNAPAVRTFILDNISAKPLVLELSTSMSEEMLLFVKTDTLVGRDSEATPSLQRREKLLDMSNRKLDSDTANGTKSSESPATDLEDSENSAQSPTTAPPRLRSQMPSERLEATERTQYLDLASTVSDKRSPRRRGTGRTSTVAVPHRNLSRDRENREYVPDATITLDTKLSGEDERSRPSRLPDQGRPSRNGLLSNGNNYISVNVTASNSNNAEGEEVESRMPVSKLITSLETTTGVSPPLFPKISAEEKFVRAQLLLRRELELAVSENRLVPAKRVLIQPQSQLMVVVVFTPLSTNRPMVQSKPRKFDGRVFMKLVEFDRSIRQPQFEALLQGESIPVREFLVRCSICRSVMELGQKHINFGTLVKNERRTKTIVIRNNSEIHLLYAIRKSGTVASGDVIIGEGRFGILRSLAQKEVEFVFDPSLSGAFQERLKVENVMDHTNDQLLSLKAQIRKPSNFFLQAMTIDFGACLIDNESLQPQSIVVSNTSSKQSRLMEVRVELADTVYKYFDLRVRFEAVSNGDVGDQDSIDENRARRVVLSKASEEKLEQLEQKLKIATRKGRPEKIRKLADQIDRLKSGLDDNLFDTDNATSSVSEALTGSPIPSQVPTPTTEPFFSPPTQANSTLGSNDNISITSRDAVDARVSAVSFTRIAAIPPRPRIRVTDHSIIFPLDPREVQTVLVRITPVKRQSPHITDLDEPTGSESLSCRILVHEHRNTDSLKVLKLKAVVCYDQASYIDESSRLRIGNSHDDDTPNLDAPDLSTRGSSWVRFSEGSDIQKSDSPSESKPELSSVSDSRSKLTESATNTQSVSGISQGGNGSIITHDRALTSSPVQHTESSVLTSPAGSTPVVDQQSIRLIVELPFIDLGRVEEGIRRDCYFTLVNPHKLPVDYVLSKDAEALVLPAVMGRIEGSQSKRIDLSILSSKLGRQSWSLSVNFFHDVETVTFSAYVTAKEYVRFPSLGNLDNTGAWDLGDCFVDPTKKYAKVLGLITENVTNQDIAVTATSNLAQQCLIFADQALETPVVEFMLRQKSTTTFYVALQPYVSRRPTEKAVLSTASSTPNTTPSTPSTQDRPLEPGDRSKDGSRVRLSADESRNLVGGLRFIVQTRETNESMLTLLTQTIKFTALIGQSLFNVSETLVDFGRTCRLKDKYEKTLRLYNISHRLPLVCNVSSSSLNLRTSSATVYVPRSENASSVEFTIKLDAQLNGFIEESLTIVNANNTSQVVVVKVRLFVDPSIVLVSQNLIEWNEVYVGPPFPDVLGSSANGVIGLMKPKSSDIIPSYEQSFELENLSDELIEILPRSDLKIHVRWVVTRRAGFVISRNPTGVDGKVEDDVNDDEMQLVAYEQQTDVEPDILDANDGNLAIEGLVGPHLLLHPRQRAIGFVTVPQPSNIVLDSEDPGHFVTCDGYLILDHAERRTSLQLIQLRARYCQSIGDIHPSVIDLKTVRIGDRVKFSFSATNQADIPLAFELWLPSCIEIEGDFRIVDQSDEDSQHIILCPNSSIPPRSVQMIEALFIGKKNIPRNNQAYSIEFHNLFNAKNVLTVDISATLASFELRFDRLSNGELVLPALTHPSTTSSPSACDAWFSITNPGEDEVKFEVGVNVVSEFSHLVRIEVLSRSTNSPLDTGAITLGANSSIDVRVRAFACESRLSTNDSRSMDEGGQVWAEVLIDAERIPIRGRLVEGPSFTLSESRLVFNPRKLKETNQSSVTIANLLSLLPLRFQIKIEFPMEIPADTELIRVAPLDANMCGVVEASSKLAISIELMYSDIAALSEDIKLLVIDVDAVLRPPQIILLAIAEPEDLVEVNSPRIQAQEGSIVEAVALQDMSAAESGEERESFWDAQSTASASSAESAESVELVETETPRMPENSPRPADAVTATLLAPNSVRRDRKLPVFLLKGCKRVDDNVNNLYELELGQQDLSTTSINRKIGLENVSSERVSFRLKLLTNSDLAWLSFNRAEGVLDPGPQETPYPITLNMTAATRGTYTTYLTIENIDNPSDSKLVRISMEVVPRQNIRRTPALPSATTGSNVPSTEPISHVFDVLVNGVDAEQTHIEMDNLYYEADYVARSMVIYNRESVPLQFTVTSNVAFDEPSELVFSISRTGARLFRKLVVEPESHVRVFVRYRPSKGSDYWNSKSSGSLSLRDATRPDERNMEVYVNCRLVKDYQKIVAVKAVVRHPQISLSTSSLLFTGTVKPTENGLVVDVQPESASIVLSNLLADDMEFAVINDTAYFDIKSLDAPMGSISDSVQITGLMGIIAPGQSTRLAISINRDALLRHADTLRKDKYVVEHLNIYNRRRPSEKYWLVLKLSFGHIRDFEMASGSKRAFSTIEQHVANFLRYATKDSSLLSVNEVEDQLVGSQHTTAQDLHFLYIYVVDQLIHFGTREHASEAYMRLAHLLFSGPVVTLLLRGENLIDGLKKLVGPIAAAVDKSIASKSLRSKYSTSASTDGFHSSDSKAMADREVRFFFPEAVVDPLPETENVQAFLEDSLYPVLTKGLTQLCKEKPENPTAWLGQWLLENNPNKPQVTEPESD</sequence>
<name>A0A507BSK2_9FUNG</name>
<dbReference type="InterPro" id="IPR036850">
    <property type="entry name" value="NDK-like_dom_sf"/>
</dbReference>
<feature type="compositionally biased region" description="Polar residues" evidence="3">
    <location>
        <begin position="1458"/>
        <end position="1472"/>
    </location>
</feature>
<feature type="region of interest" description="Disordered" evidence="3">
    <location>
        <begin position="1918"/>
        <end position="1957"/>
    </location>
</feature>
<feature type="domain" description="Nucleoside diphosphate kinase-like" evidence="4">
    <location>
        <begin position="3229"/>
        <end position="3351"/>
    </location>
</feature>
<dbReference type="CDD" id="cd22970">
    <property type="entry name" value="DD_NDKH5-like"/>
    <property type="match status" value="1"/>
</dbReference>
<evidence type="ECO:0000256" key="3">
    <source>
        <dbReference type="SAM" id="MobiDB-lite"/>
    </source>
</evidence>
<feature type="compositionally biased region" description="Basic and acidic residues" evidence="3">
    <location>
        <begin position="909"/>
        <end position="932"/>
    </location>
</feature>
<feature type="region of interest" description="Disordered" evidence="3">
    <location>
        <begin position="1611"/>
        <end position="1690"/>
    </location>
</feature>
<protein>
    <recommendedName>
        <fullName evidence="1">Nucleoside diphosphate kinase</fullName>
    </recommendedName>
</protein>
<accession>A0A507BSK2</accession>
<feature type="compositionally biased region" description="Basic and acidic residues" evidence="3">
    <location>
        <begin position="1643"/>
        <end position="1655"/>
    </location>
</feature>
<dbReference type="SMART" id="SM00562">
    <property type="entry name" value="NDK"/>
    <property type="match status" value="1"/>
</dbReference>
<feature type="compositionally biased region" description="Basic and acidic residues" evidence="3">
    <location>
        <begin position="1941"/>
        <end position="1957"/>
    </location>
</feature>
<dbReference type="InterPro" id="IPR034907">
    <property type="entry name" value="NDK-like_dom"/>
</dbReference>
<feature type="region of interest" description="Disordered" evidence="3">
    <location>
        <begin position="1458"/>
        <end position="1497"/>
    </location>
</feature>
<evidence type="ECO:0000313" key="6">
    <source>
        <dbReference type="Proteomes" id="UP000319731"/>
    </source>
</evidence>
<reference evidence="5 6" key="1">
    <citation type="journal article" date="2019" name="Sci. Rep.">
        <title>Comparative genomics of chytrid fungi reveal insights into the obligate biotrophic and pathogenic lifestyle of Synchytrium endobioticum.</title>
        <authorList>
            <person name="van de Vossenberg B.T.L.H."/>
            <person name="Warris S."/>
            <person name="Nguyen H.D.T."/>
            <person name="van Gent-Pelzer M.P.E."/>
            <person name="Joly D.L."/>
            <person name="van de Geest H.C."/>
            <person name="Bonants P.J.M."/>
            <person name="Smith D.S."/>
            <person name="Levesque C.A."/>
            <person name="van der Lee T.A.J."/>
        </authorList>
    </citation>
    <scope>NUCLEOTIDE SEQUENCE [LARGE SCALE GENOMIC DNA]</scope>
    <source>
        <strain evidence="5 6">JEL517</strain>
    </source>
</reference>
<feature type="compositionally biased region" description="Polar residues" evidence="3">
    <location>
        <begin position="1656"/>
        <end position="1675"/>
    </location>
</feature>
<dbReference type="STRING" id="1806994.A0A507BSK2"/>
<keyword evidence="5" id="KW-0418">Kinase</keyword>
<feature type="compositionally biased region" description="Low complexity" evidence="3">
    <location>
        <begin position="2713"/>
        <end position="2730"/>
    </location>
</feature>
<dbReference type="Pfam" id="PF00334">
    <property type="entry name" value="NDK"/>
    <property type="match status" value="1"/>
</dbReference>
<feature type="region of interest" description="Disordered" evidence="3">
    <location>
        <begin position="191"/>
        <end position="228"/>
    </location>
</feature>
<dbReference type="Gene3D" id="2.60.40.10">
    <property type="entry name" value="Immunoglobulins"/>
    <property type="match status" value="2"/>
</dbReference>